<protein>
    <submittedName>
        <fullName evidence="1">Uncharacterized protein</fullName>
    </submittedName>
</protein>
<name>A0A0V0RP21_9BILA</name>
<evidence type="ECO:0000313" key="1">
    <source>
        <dbReference type="EMBL" id="KRX16005.1"/>
    </source>
</evidence>
<evidence type="ECO:0000313" key="2">
    <source>
        <dbReference type="Proteomes" id="UP000054630"/>
    </source>
</evidence>
<reference evidence="1 2" key="1">
    <citation type="submission" date="2015-01" db="EMBL/GenBank/DDBJ databases">
        <title>Evolution of Trichinella species and genotypes.</title>
        <authorList>
            <person name="Korhonen P.K."/>
            <person name="Edoardo P."/>
            <person name="Giuseppe L.R."/>
            <person name="Gasser R.B."/>
        </authorList>
    </citation>
    <scope>NUCLEOTIDE SEQUENCE [LARGE SCALE GENOMIC DNA]</scope>
    <source>
        <strain evidence="1">ISS37</strain>
    </source>
</reference>
<dbReference type="EMBL" id="JYDL01000117">
    <property type="protein sequence ID" value="KRX16005.1"/>
    <property type="molecule type" value="Genomic_DNA"/>
</dbReference>
<sequence length="60" mass="7248">MENTNKTKDNTHYQHYYVMFNGQRNCRAYLLSASSEDDESLKLNNRLFRPMKFTVQHEMT</sequence>
<organism evidence="1 2">
    <name type="scientific">Trichinella nelsoni</name>
    <dbReference type="NCBI Taxonomy" id="6336"/>
    <lineage>
        <taxon>Eukaryota</taxon>
        <taxon>Metazoa</taxon>
        <taxon>Ecdysozoa</taxon>
        <taxon>Nematoda</taxon>
        <taxon>Enoplea</taxon>
        <taxon>Dorylaimia</taxon>
        <taxon>Trichinellida</taxon>
        <taxon>Trichinellidae</taxon>
        <taxon>Trichinella</taxon>
    </lineage>
</organism>
<proteinExistence type="predicted"/>
<gene>
    <name evidence="1" type="ORF">T07_2934</name>
</gene>
<dbReference type="AlphaFoldDB" id="A0A0V0RP21"/>
<dbReference type="Proteomes" id="UP000054630">
    <property type="component" value="Unassembled WGS sequence"/>
</dbReference>
<keyword evidence="2" id="KW-1185">Reference proteome</keyword>
<accession>A0A0V0RP21</accession>
<comment type="caution">
    <text evidence="1">The sequence shown here is derived from an EMBL/GenBank/DDBJ whole genome shotgun (WGS) entry which is preliminary data.</text>
</comment>